<dbReference type="Pfam" id="PF00144">
    <property type="entry name" value="Beta-lactamase"/>
    <property type="match status" value="1"/>
</dbReference>
<keyword evidence="4" id="KW-1185">Reference proteome</keyword>
<evidence type="ECO:0000256" key="1">
    <source>
        <dbReference type="SAM" id="SignalP"/>
    </source>
</evidence>
<feature type="chain" id="PRO_5020185364" evidence="1">
    <location>
        <begin position="19"/>
        <end position="652"/>
    </location>
</feature>
<name>A0A4R6YY99_9GAMM</name>
<keyword evidence="1" id="KW-0732">Signal</keyword>
<dbReference type="OrthoDB" id="119951at2"/>
<sequence length="652" mass="70886">MPRRLLIALLFTTLPALAAEPVRLERDTSGATAAGTTFVAPAGWSQHRRGDAVVLKAPEAGSWIALIDVDAKDASDAAAKAWSAVDPAMQRERTTATPLGDKDGWREQRVFAYATSPDERRSVSARVMRYGERWSVRLADLAHAVSGKREAQIALVFDELLPKGHVRETFAGRRAHALDAARLEALDAFVAQARTTLDVPGVSVGVVQNGKVVFARGFGVREHGKPQKVDADTLYLIASNTKSLTTLMLGKLVDEGVLTWDTSVRKVLPAFRLADAETADKVLVRHLLCACTGLPRHDLEWILGPADATPALTLEILGRMTPTSKFGEMYQYSNPIAAAAGLVGGHSAYPSLELGAAYDRVMATRVFKPLRMTRTTLDFDRATRGNYARPYAFDVDGNLAPVAMAQNTPIRNVRPAGGAWSNVNDLLRYVQMELAQGMLPNGRRYISAGALAARQAEQVRTGKHSWYGMGLDVDARWGTPMVYHGGRLRGYRTNMAWFPEHGVGVVVLTNADNGNVLMDALPRRVAELMFDGEPEAQSAVEAAAETAKNAFAARRRTLTLPADAAVVATLAPRYRNEVLGTIAVTTLDDGRHAFDFGAWRAPLASRRNPDGSTTVVAVAAGWSPELLADTRDGKRTLTIRDQQHEYVYVEVD</sequence>
<feature type="signal peptide" evidence="1">
    <location>
        <begin position="1"/>
        <end position="18"/>
    </location>
</feature>
<dbReference type="InterPro" id="IPR012338">
    <property type="entry name" value="Beta-lactam/transpept-like"/>
</dbReference>
<dbReference type="Gene3D" id="3.40.710.10">
    <property type="entry name" value="DD-peptidase/beta-lactamase superfamily"/>
    <property type="match status" value="1"/>
</dbReference>
<dbReference type="InterPro" id="IPR001466">
    <property type="entry name" value="Beta-lactam-related"/>
</dbReference>
<dbReference type="AlphaFoldDB" id="A0A4R6YY99"/>
<dbReference type="InterPro" id="IPR050491">
    <property type="entry name" value="AmpC-like"/>
</dbReference>
<organism evidence="3 4">
    <name type="scientific">Tahibacter aquaticus</name>
    <dbReference type="NCBI Taxonomy" id="520092"/>
    <lineage>
        <taxon>Bacteria</taxon>
        <taxon>Pseudomonadati</taxon>
        <taxon>Pseudomonadota</taxon>
        <taxon>Gammaproteobacteria</taxon>
        <taxon>Lysobacterales</taxon>
        <taxon>Rhodanobacteraceae</taxon>
        <taxon>Tahibacter</taxon>
    </lineage>
</organism>
<evidence type="ECO:0000259" key="2">
    <source>
        <dbReference type="Pfam" id="PF00144"/>
    </source>
</evidence>
<accession>A0A4R6YY99</accession>
<dbReference type="PANTHER" id="PTHR46825">
    <property type="entry name" value="D-ALANYL-D-ALANINE-CARBOXYPEPTIDASE/ENDOPEPTIDASE AMPH"/>
    <property type="match status" value="1"/>
</dbReference>
<protein>
    <submittedName>
        <fullName evidence="3">CubicO group peptidase (Beta-lactamase class C family)</fullName>
    </submittedName>
</protein>
<dbReference type="SUPFAM" id="SSF56601">
    <property type="entry name" value="beta-lactamase/transpeptidase-like"/>
    <property type="match status" value="1"/>
</dbReference>
<feature type="domain" description="Beta-lactamase-related" evidence="2">
    <location>
        <begin position="186"/>
        <end position="527"/>
    </location>
</feature>
<dbReference type="EMBL" id="SNZH01000006">
    <property type="protein sequence ID" value="TDR43985.1"/>
    <property type="molecule type" value="Genomic_DNA"/>
</dbReference>
<evidence type="ECO:0000313" key="4">
    <source>
        <dbReference type="Proteomes" id="UP000295293"/>
    </source>
</evidence>
<comment type="caution">
    <text evidence="3">The sequence shown here is derived from an EMBL/GenBank/DDBJ whole genome shotgun (WGS) entry which is preliminary data.</text>
</comment>
<proteinExistence type="predicted"/>
<dbReference type="Proteomes" id="UP000295293">
    <property type="component" value="Unassembled WGS sequence"/>
</dbReference>
<reference evidence="3 4" key="1">
    <citation type="submission" date="2019-03" db="EMBL/GenBank/DDBJ databases">
        <title>Genomic Encyclopedia of Type Strains, Phase IV (KMG-IV): sequencing the most valuable type-strain genomes for metagenomic binning, comparative biology and taxonomic classification.</title>
        <authorList>
            <person name="Goeker M."/>
        </authorList>
    </citation>
    <scope>NUCLEOTIDE SEQUENCE [LARGE SCALE GENOMIC DNA]</scope>
    <source>
        <strain evidence="3 4">DSM 21667</strain>
    </source>
</reference>
<dbReference type="PANTHER" id="PTHR46825:SF15">
    <property type="entry name" value="BETA-LACTAMASE-RELATED DOMAIN-CONTAINING PROTEIN"/>
    <property type="match status" value="1"/>
</dbReference>
<gene>
    <name evidence="3" type="ORF">DFR29_106130</name>
</gene>
<evidence type="ECO:0000313" key="3">
    <source>
        <dbReference type="EMBL" id="TDR43985.1"/>
    </source>
</evidence>